<keyword evidence="5 6" id="KW-0472">Membrane</keyword>
<keyword evidence="4 6" id="KW-1133">Transmembrane helix</keyword>
<evidence type="ECO:0000256" key="2">
    <source>
        <dbReference type="ARBA" id="ARBA00022448"/>
    </source>
</evidence>
<dbReference type="PANTHER" id="PTHR48020:SF12">
    <property type="entry name" value="PROTON MYO-INOSITOL COTRANSPORTER"/>
    <property type="match status" value="1"/>
</dbReference>
<evidence type="ECO:0000256" key="1">
    <source>
        <dbReference type="ARBA" id="ARBA00004141"/>
    </source>
</evidence>
<dbReference type="PANTHER" id="PTHR48020">
    <property type="entry name" value="PROTON MYO-INOSITOL COTRANSPORTER"/>
    <property type="match status" value="1"/>
</dbReference>
<evidence type="ECO:0000256" key="6">
    <source>
        <dbReference type="SAM" id="Phobius"/>
    </source>
</evidence>
<evidence type="ECO:0000313" key="9">
    <source>
        <dbReference type="Proteomes" id="UP001314205"/>
    </source>
</evidence>
<dbReference type="Pfam" id="PF00083">
    <property type="entry name" value="Sugar_tr"/>
    <property type="match status" value="1"/>
</dbReference>
<gene>
    <name evidence="8" type="ORF">PARMNEM_LOCUS11587</name>
</gene>
<dbReference type="Proteomes" id="UP001314205">
    <property type="component" value="Unassembled WGS sequence"/>
</dbReference>
<protein>
    <recommendedName>
        <fullName evidence="7">Major facilitator superfamily (MFS) profile domain-containing protein</fullName>
    </recommendedName>
</protein>
<evidence type="ECO:0000256" key="4">
    <source>
        <dbReference type="ARBA" id="ARBA00022989"/>
    </source>
</evidence>
<dbReference type="InterPro" id="IPR005828">
    <property type="entry name" value="MFS_sugar_transport-like"/>
</dbReference>
<sequence>MFMFIYGVTFTCGSGTVPCVLFAEIFSPEIKSVAIIIEFEWFMVCSFIVLFIYNPLVTAVGLGPVFYFFAVACFFSVIFCFFFLPETKGLTVDVIQTLFEKRNIRRR</sequence>
<comment type="caution">
    <text evidence="8">The sequence shown here is derived from an EMBL/GenBank/DDBJ whole genome shotgun (WGS) entry which is preliminary data.</text>
</comment>
<feature type="domain" description="Major facilitator superfamily (MFS) profile" evidence="7">
    <location>
        <begin position="1"/>
        <end position="88"/>
    </location>
</feature>
<dbReference type="AlphaFoldDB" id="A0AAV1LAF9"/>
<proteinExistence type="predicted"/>
<evidence type="ECO:0000259" key="7">
    <source>
        <dbReference type="PROSITE" id="PS50850"/>
    </source>
</evidence>
<dbReference type="InterPro" id="IPR050814">
    <property type="entry name" value="Myo-inositol_Transporter"/>
</dbReference>
<dbReference type="InterPro" id="IPR020846">
    <property type="entry name" value="MFS_dom"/>
</dbReference>
<dbReference type="Gene3D" id="1.20.1250.20">
    <property type="entry name" value="MFS general substrate transporter like domains"/>
    <property type="match status" value="1"/>
</dbReference>
<organism evidence="8 9">
    <name type="scientific">Parnassius mnemosyne</name>
    <name type="common">clouded apollo</name>
    <dbReference type="NCBI Taxonomy" id="213953"/>
    <lineage>
        <taxon>Eukaryota</taxon>
        <taxon>Metazoa</taxon>
        <taxon>Ecdysozoa</taxon>
        <taxon>Arthropoda</taxon>
        <taxon>Hexapoda</taxon>
        <taxon>Insecta</taxon>
        <taxon>Pterygota</taxon>
        <taxon>Neoptera</taxon>
        <taxon>Endopterygota</taxon>
        <taxon>Lepidoptera</taxon>
        <taxon>Glossata</taxon>
        <taxon>Ditrysia</taxon>
        <taxon>Papilionoidea</taxon>
        <taxon>Papilionidae</taxon>
        <taxon>Parnassiinae</taxon>
        <taxon>Parnassini</taxon>
        <taxon>Parnassius</taxon>
        <taxon>Driopa</taxon>
    </lineage>
</organism>
<feature type="transmembrane region" description="Helical" evidence="6">
    <location>
        <begin position="65"/>
        <end position="84"/>
    </location>
</feature>
<feature type="transmembrane region" description="Helical" evidence="6">
    <location>
        <begin position="6"/>
        <end position="26"/>
    </location>
</feature>
<keyword evidence="2" id="KW-0813">Transport</keyword>
<dbReference type="SUPFAM" id="SSF103473">
    <property type="entry name" value="MFS general substrate transporter"/>
    <property type="match status" value="1"/>
</dbReference>
<keyword evidence="3 6" id="KW-0812">Transmembrane</keyword>
<comment type="subcellular location">
    <subcellularLocation>
        <location evidence="1">Membrane</location>
        <topology evidence="1">Multi-pass membrane protein</topology>
    </subcellularLocation>
</comment>
<name>A0AAV1LAF9_9NEOP</name>
<dbReference type="GO" id="GO:0016020">
    <property type="term" value="C:membrane"/>
    <property type="evidence" value="ECO:0007669"/>
    <property type="project" value="UniProtKB-SubCell"/>
</dbReference>
<dbReference type="GO" id="GO:0022857">
    <property type="term" value="F:transmembrane transporter activity"/>
    <property type="evidence" value="ECO:0007669"/>
    <property type="project" value="InterPro"/>
</dbReference>
<evidence type="ECO:0000256" key="3">
    <source>
        <dbReference type="ARBA" id="ARBA00022692"/>
    </source>
</evidence>
<dbReference type="PROSITE" id="PS50850">
    <property type="entry name" value="MFS"/>
    <property type="match status" value="1"/>
</dbReference>
<feature type="transmembrane region" description="Helical" evidence="6">
    <location>
        <begin position="33"/>
        <end position="53"/>
    </location>
</feature>
<evidence type="ECO:0000313" key="8">
    <source>
        <dbReference type="EMBL" id="CAK1591334.1"/>
    </source>
</evidence>
<evidence type="ECO:0000256" key="5">
    <source>
        <dbReference type="ARBA" id="ARBA00023136"/>
    </source>
</evidence>
<dbReference type="InterPro" id="IPR036259">
    <property type="entry name" value="MFS_trans_sf"/>
</dbReference>
<reference evidence="8 9" key="1">
    <citation type="submission" date="2023-11" db="EMBL/GenBank/DDBJ databases">
        <authorList>
            <person name="Hedman E."/>
            <person name="Englund M."/>
            <person name="Stromberg M."/>
            <person name="Nyberg Akerstrom W."/>
            <person name="Nylinder S."/>
            <person name="Jareborg N."/>
            <person name="Kallberg Y."/>
            <person name="Kronander E."/>
        </authorList>
    </citation>
    <scope>NUCLEOTIDE SEQUENCE [LARGE SCALE GENOMIC DNA]</scope>
</reference>
<accession>A0AAV1LAF9</accession>
<keyword evidence="9" id="KW-1185">Reference proteome</keyword>
<dbReference type="EMBL" id="CAVLGL010000086">
    <property type="protein sequence ID" value="CAK1591334.1"/>
    <property type="molecule type" value="Genomic_DNA"/>
</dbReference>